<reference evidence="3" key="1">
    <citation type="journal article" date="2009" name="Science">
        <title>The B73 maize genome: complexity, diversity, and dynamics.</title>
        <authorList>
            <person name="Schnable P.S."/>
            <person name="Ware D."/>
            <person name="Fulton R.S."/>
            <person name="Stein J.C."/>
            <person name="Wei F."/>
            <person name="Pasternak S."/>
            <person name="Liang C."/>
            <person name="Zhang J."/>
            <person name="Fulton L."/>
            <person name="Graves T.A."/>
            <person name="Minx P."/>
            <person name="Reily A.D."/>
            <person name="Courtney L."/>
            <person name="Kruchowski S.S."/>
            <person name="Tomlinson C."/>
            <person name="Strong C."/>
            <person name="Delehaunty K."/>
            <person name="Fronick C."/>
            <person name="Courtney B."/>
            <person name="Rock S.M."/>
            <person name="Belter E."/>
            <person name="Du F."/>
            <person name="Kim K."/>
            <person name="Abbott R.M."/>
            <person name="Cotton M."/>
            <person name="Levy A."/>
            <person name="Marchetto P."/>
            <person name="Ochoa K."/>
            <person name="Jackson S.M."/>
            <person name="Gillam B."/>
            <person name="Chen W."/>
            <person name="Yan L."/>
            <person name="Higginbotham J."/>
            <person name="Cardenas M."/>
            <person name="Waligorski J."/>
            <person name="Applebaum E."/>
            <person name="Phelps L."/>
            <person name="Falcone J."/>
            <person name="Kanchi K."/>
            <person name="Thane T."/>
            <person name="Scimone A."/>
            <person name="Thane N."/>
            <person name="Henke J."/>
            <person name="Wang T."/>
            <person name="Ruppert J."/>
            <person name="Shah N."/>
            <person name="Rotter K."/>
            <person name="Hodges J."/>
            <person name="Ingenthron E."/>
            <person name="Cordes M."/>
            <person name="Kohlberg S."/>
            <person name="Sgro J."/>
            <person name="Delgado B."/>
            <person name="Mead K."/>
            <person name="Chinwalla A."/>
            <person name="Leonard S."/>
            <person name="Crouse K."/>
            <person name="Collura K."/>
            <person name="Kudrna D."/>
            <person name="Currie J."/>
            <person name="He R."/>
            <person name="Angelova A."/>
            <person name="Rajasekar S."/>
            <person name="Mueller T."/>
            <person name="Lomeli R."/>
            <person name="Scara G."/>
            <person name="Ko A."/>
            <person name="Delaney K."/>
            <person name="Wissotski M."/>
            <person name="Lopez G."/>
            <person name="Campos D."/>
            <person name="Braidotti M."/>
            <person name="Ashley E."/>
            <person name="Golser W."/>
            <person name="Kim H."/>
            <person name="Lee S."/>
            <person name="Lin J."/>
            <person name="Dujmic Z."/>
            <person name="Kim W."/>
            <person name="Talag J."/>
            <person name="Zuccolo A."/>
            <person name="Fan C."/>
            <person name="Sebastian A."/>
            <person name="Kramer M."/>
            <person name="Spiegel L."/>
            <person name="Nascimento L."/>
            <person name="Zutavern T."/>
            <person name="Miller B."/>
            <person name="Ambroise C."/>
            <person name="Muller S."/>
            <person name="Spooner W."/>
            <person name="Narechania A."/>
            <person name="Ren L."/>
            <person name="Wei S."/>
            <person name="Kumari S."/>
            <person name="Faga B."/>
            <person name="Levy M.J."/>
            <person name="McMahan L."/>
            <person name="Van Buren P."/>
            <person name="Vaughn M.W."/>
            <person name="Ying K."/>
            <person name="Yeh C.-T."/>
            <person name="Emrich S.J."/>
            <person name="Jia Y."/>
            <person name="Kalyanaraman A."/>
            <person name="Hsia A.-P."/>
            <person name="Barbazuk W.B."/>
            <person name="Baucom R.S."/>
            <person name="Brutnell T.P."/>
            <person name="Carpita N.C."/>
            <person name="Chaparro C."/>
            <person name="Chia J.-M."/>
            <person name="Deragon J.-M."/>
            <person name="Estill J.C."/>
            <person name="Fu Y."/>
            <person name="Jeddeloh J.A."/>
            <person name="Han Y."/>
            <person name="Lee H."/>
            <person name="Li P."/>
            <person name="Lisch D.R."/>
            <person name="Liu S."/>
            <person name="Liu Z."/>
            <person name="Nagel D.H."/>
            <person name="McCann M.C."/>
            <person name="SanMiguel P."/>
            <person name="Myers A.M."/>
            <person name="Nettleton D."/>
            <person name="Nguyen J."/>
            <person name="Penning B.W."/>
            <person name="Ponnala L."/>
            <person name="Schneider K.L."/>
            <person name="Schwartz D.C."/>
            <person name="Sharma A."/>
            <person name="Soderlund C."/>
            <person name="Springer N.M."/>
            <person name="Sun Q."/>
            <person name="Wang H."/>
            <person name="Waterman M."/>
            <person name="Westerman R."/>
            <person name="Wolfgruber T.K."/>
            <person name="Yang L."/>
            <person name="Yu Y."/>
            <person name="Zhang L."/>
            <person name="Zhou S."/>
            <person name="Zhu Q."/>
            <person name="Bennetzen J.L."/>
            <person name="Dawe R.K."/>
            <person name="Jiang J."/>
            <person name="Jiang N."/>
            <person name="Presting G.G."/>
            <person name="Wessler S.R."/>
            <person name="Aluru S."/>
            <person name="Martienssen R.A."/>
            <person name="Clifton S.W."/>
            <person name="McCombie W.R."/>
            <person name="Wing R.A."/>
            <person name="Wilson R.K."/>
        </authorList>
    </citation>
    <scope>NUCLEOTIDE SEQUENCE [LARGE SCALE GENOMIC DNA]</scope>
    <source>
        <strain evidence="3">cv. B73</strain>
    </source>
</reference>
<evidence type="ECO:0000313" key="2">
    <source>
        <dbReference type="EnsemblPlants" id="Zm00001eb180010_P001"/>
    </source>
</evidence>
<dbReference type="EnsemblPlants" id="Zm00001eb180010_T001">
    <property type="protein sequence ID" value="Zm00001eb180010_P001"/>
    <property type="gene ID" value="Zm00001eb180010"/>
</dbReference>
<proteinExistence type="predicted"/>
<dbReference type="AlphaFoldDB" id="A0A804NRA9"/>
<reference evidence="2" key="3">
    <citation type="submission" date="2021-05" db="UniProtKB">
        <authorList>
            <consortium name="EnsemblPlants"/>
        </authorList>
    </citation>
    <scope>IDENTIFICATION</scope>
    <source>
        <strain evidence="2">cv. B73</strain>
    </source>
</reference>
<dbReference type="InParanoid" id="A0A804NRA9"/>
<evidence type="ECO:0000256" key="1">
    <source>
        <dbReference type="SAM" id="MobiDB-lite"/>
    </source>
</evidence>
<dbReference type="Gramene" id="Zm00001eb180010_T001">
    <property type="protein sequence ID" value="Zm00001eb180010_P001"/>
    <property type="gene ID" value="Zm00001eb180010"/>
</dbReference>
<keyword evidence="3" id="KW-1185">Reference proteome</keyword>
<organism evidence="2 3">
    <name type="scientific">Zea mays</name>
    <name type="common">Maize</name>
    <dbReference type="NCBI Taxonomy" id="4577"/>
    <lineage>
        <taxon>Eukaryota</taxon>
        <taxon>Viridiplantae</taxon>
        <taxon>Streptophyta</taxon>
        <taxon>Embryophyta</taxon>
        <taxon>Tracheophyta</taxon>
        <taxon>Spermatophyta</taxon>
        <taxon>Magnoliopsida</taxon>
        <taxon>Liliopsida</taxon>
        <taxon>Poales</taxon>
        <taxon>Poaceae</taxon>
        <taxon>PACMAD clade</taxon>
        <taxon>Panicoideae</taxon>
        <taxon>Andropogonodae</taxon>
        <taxon>Andropogoneae</taxon>
        <taxon>Tripsacinae</taxon>
        <taxon>Zea</taxon>
    </lineage>
</organism>
<protein>
    <submittedName>
        <fullName evidence="2">Uncharacterized protein</fullName>
    </submittedName>
</protein>
<reference evidence="2" key="2">
    <citation type="submission" date="2019-07" db="EMBL/GenBank/DDBJ databases">
        <authorList>
            <person name="Seetharam A."/>
            <person name="Woodhouse M."/>
            <person name="Cannon E."/>
        </authorList>
    </citation>
    <scope>NUCLEOTIDE SEQUENCE [LARGE SCALE GENOMIC DNA]</scope>
    <source>
        <strain evidence="2">cv. B73</strain>
    </source>
</reference>
<evidence type="ECO:0000313" key="3">
    <source>
        <dbReference type="Proteomes" id="UP000007305"/>
    </source>
</evidence>
<dbReference type="Proteomes" id="UP000007305">
    <property type="component" value="Chromosome 4"/>
</dbReference>
<feature type="region of interest" description="Disordered" evidence="1">
    <location>
        <begin position="1"/>
        <end position="22"/>
    </location>
</feature>
<accession>A0A804NRA9</accession>
<sequence>MVVDPSLLDPASAPSTSGGPAHLVATRKHHRDIMQVRLSQLVLVAVDLELCVDSAMPNTIHVTVVRLRVMYNNITDRAFACFVASSSFPL</sequence>
<name>A0A804NRA9_MAIZE</name>